<keyword evidence="3" id="KW-1185">Reference proteome</keyword>
<protein>
    <submittedName>
        <fullName evidence="2">Uncharacterized protein</fullName>
    </submittedName>
</protein>
<evidence type="ECO:0000313" key="3">
    <source>
        <dbReference type="Proteomes" id="UP001065174"/>
    </source>
</evidence>
<gene>
    <name evidence="2" type="ORF">N6H18_09505</name>
</gene>
<dbReference type="PANTHER" id="PTHR41339:SF1">
    <property type="entry name" value="SECRETED PROTEIN"/>
    <property type="match status" value="1"/>
</dbReference>
<reference evidence="2" key="1">
    <citation type="submission" date="2022-09" db="EMBL/GenBank/DDBJ databases">
        <title>Comparative genomics and taxonomic characterization of three novel marine species of genus Reichenbachiella exhibiting antioxidant and polysaccharide degradation activities.</title>
        <authorList>
            <person name="Muhammad N."/>
            <person name="Lee Y.-J."/>
            <person name="Ko J."/>
            <person name="Kim S.-G."/>
        </authorList>
    </citation>
    <scope>NUCLEOTIDE SEQUENCE</scope>
    <source>
        <strain evidence="2">BKB1-1</strain>
    </source>
</reference>
<feature type="signal peptide" evidence="1">
    <location>
        <begin position="1"/>
        <end position="21"/>
    </location>
</feature>
<dbReference type="Proteomes" id="UP001065174">
    <property type="component" value="Chromosome"/>
</dbReference>
<accession>A0ABY6CJM3</accession>
<proteinExistence type="predicted"/>
<feature type="chain" id="PRO_5046407884" evidence="1">
    <location>
        <begin position="22"/>
        <end position="413"/>
    </location>
</feature>
<organism evidence="2 3">
    <name type="scientific">Reichenbachiella agarivorans</name>
    <dbReference type="NCBI Taxonomy" id="2979464"/>
    <lineage>
        <taxon>Bacteria</taxon>
        <taxon>Pseudomonadati</taxon>
        <taxon>Bacteroidota</taxon>
        <taxon>Cytophagia</taxon>
        <taxon>Cytophagales</taxon>
        <taxon>Reichenbachiellaceae</taxon>
        <taxon>Reichenbachiella</taxon>
    </lineage>
</organism>
<dbReference type="RefSeq" id="WP_262308036.1">
    <property type="nucleotide sequence ID" value="NZ_CP106679.1"/>
</dbReference>
<evidence type="ECO:0000256" key="1">
    <source>
        <dbReference type="SAM" id="SignalP"/>
    </source>
</evidence>
<sequence length="413" mass="42175">MKKLLSLLMMAGIMISMISCSEDDGGSTDGDGDGEGTAGTVIVEANISGEETWTSDNVYELAGRITVLDGAVLTIEPGTIIKGQAGTGANATVLLVARGGKLMATGTATAPIIFTSVADEITPEDIAAGNFYSNLDPDINGLWGGVIVLGKAPISAANANKEDISETVIEGIPSTDTNGIYGGSDAADDSGELHYISIRHGGSLIGAGNEINGLTLGGVGSGTSISNIEVVANQDDGVEVFGGDVSLTNVLVWNSSDDALDTDQDWSGSITNFIIIDPKNGGSAFELDGPEGSAASTRGVCHTFENGTVYASVEEGFESLVDWDSNTNAEVKSIYFFGMPASYTDKIASYNGNGCGTSDNWEATLADGVDAADVFGDAEVTVVAKNANTVGADASAFGWTWAAKSGKLAEIGL</sequence>
<dbReference type="PROSITE" id="PS51257">
    <property type="entry name" value="PROKAR_LIPOPROTEIN"/>
    <property type="match status" value="1"/>
</dbReference>
<dbReference type="EMBL" id="CP106679">
    <property type="protein sequence ID" value="UXP30589.1"/>
    <property type="molecule type" value="Genomic_DNA"/>
</dbReference>
<name>A0ABY6CJM3_9BACT</name>
<dbReference type="PANTHER" id="PTHR41339">
    <property type="entry name" value="LIPL48"/>
    <property type="match status" value="1"/>
</dbReference>
<keyword evidence="1" id="KW-0732">Signal</keyword>
<evidence type="ECO:0000313" key="2">
    <source>
        <dbReference type="EMBL" id="UXP30589.1"/>
    </source>
</evidence>